<dbReference type="Pfam" id="PF12796">
    <property type="entry name" value="Ank_2"/>
    <property type="match status" value="3"/>
</dbReference>
<reference evidence="6" key="1">
    <citation type="submission" date="2025-08" db="UniProtKB">
        <authorList>
            <consortium name="RefSeq"/>
        </authorList>
    </citation>
    <scope>IDENTIFICATION</scope>
</reference>
<dbReference type="PROSITE" id="PS50297">
    <property type="entry name" value="ANK_REP_REGION"/>
    <property type="match status" value="4"/>
</dbReference>
<dbReference type="SMART" id="SM00248">
    <property type="entry name" value="ANK"/>
    <property type="match status" value="7"/>
</dbReference>
<keyword evidence="5" id="KW-1185">Reference proteome</keyword>
<keyword evidence="2 3" id="KW-0040">ANK repeat</keyword>
<dbReference type="PANTHER" id="PTHR24198:SF165">
    <property type="entry name" value="ANKYRIN REPEAT-CONTAINING PROTEIN-RELATED"/>
    <property type="match status" value="1"/>
</dbReference>
<proteinExistence type="predicted"/>
<evidence type="ECO:0000256" key="3">
    <source>
        <dbReference type="PROSITE-ProRule" id="PRU00023"/>
    </source>
</evidence>
<feature type="compositionally biased region" description="Polar residues" evidence="4">
    <location>
        <begin position="419"/>
        <end position="429"/>
    </location>
</feature>
<dbReference type="GeneID" id="106811721"/>
<dbReference type="InterPro" id="IPR002110">
    <property type="entry name" value="Ankyrin_rpt"/>
</dbReference>
<feature type="repeat" description="ANK" evidence="3">
    <location>
        <begin position="159"/>
        <end position="191"/>
    </location>
</feature>
<feature type="repeat" description="ANK" evidence="3">
    <location>
        <begin position="262"/>
        <end position="294"/>
    </location>
</feature>
<keyword evidence="1" id="KW-0677">Repeat</keyword>
<dbReference type="PANTHER" id="PTHR24198">
    <property type="entry name" value="ANKYRIN REPEAT AND PROTEIN KINASE DOMAIN-CONTAINING PROTEIN"/>
    <property type="match status" value="1"/>
</dbReference>
<evidence type="ECO:0000256" key="4">
    <source>
        <dbReference type="SAM" id="MobiDB-lite"/>
    </source>
</evidence>
<organism evidence="5 6">
    <name type="scientific">Priapulus caudatus</name>
    <name type="common">Priapulid worm</name>
    <dbReference type="NCBI Taxonomy" id="37621"/>
    <lineage>
        <taxon>Eukaryota</taxon>
        <taxon>Metazoa</taxon>
        <taxon>Ecdysozoa</taxon>
        <taxon>Scalidophora</taxon>
        <taxon>Priapulida</taxon>
        <taxon>Priapulimorpha</taxon>
        <taxon>Priapulimorphida</taxon>
        <taxon>Priapulidae</taxon>
        <taxon>Priapulus</taxon>
    </lineage>
</organism>
<feature type="repeat" description="ANK" evidence="3">
    <location>
        <begin position="56"/>
        <end position="88"/>
    </location>
</feature>
<evidence type="ECO:0000256" key="1">
    <source>
        <dbReference type="ARBA" id="ARBA00022737"/>
    </source>
</evidence>
<feature type="repeat" description="ANK" evidence="3">
    <location>
        <begin position="228"/>
        <end position="248"/>
    </location>
</feature>
<sequence>MDPFYDRDNQDVNSLGSGSDDLTNSIAHTAAVKGDVCLLKAAILQDPDIMDASDSEGMTPLLHAVSTQKIECLRLLVKMGASIDAQDSCGHSGIALATYAGWFEGLQFLLRNGGIHSLRLTDKHNRTPLHAATYEQDWRILELLLNYVPADDVNKPDNEGMTPLHWAAFHSRVEHIQLLLNKGAALVYIDVDGNTALHWAAQKGSVACCRALCADPERREMVNSEENTGKTAIHLAAATGHQQVIKELATIHCCNLDALDEDERTPLHWAAVTGQHRCISTLLKLGANPSVRDISGITPMDYAVKSCHTECVKLFWKKDKIKLLTSERRVLPYIPQHHMGKGLTTEKQVSTPASLLADDGTHHEKENTPAPAPRNILRFIRHFFRRTQQADAMESTYTSSEAGLQDSFSFSSDQKEPDTQQTILPESNNFSEIVVRNPSKDNSESKSEIFEDLAETTQVVRAPAAGENATVGPLTDAATKLRDADAGAVFESAQPDSQSHGQRAEKAVTVTAAATDYNASDPVTSSVQAIALKTRQNTAPLHAANSARESSDEHCKDRREALMERFKMKEVALQRYSTHFSQATLRCNQVANAQGAHKVNMSTRKEAAAAAAHVTDKGSRLDQTLRAEMLDKLRLSAEQASMSSSSGSKVLPRIHNDSNYWHSSTARMRSLPLLPEQSAPTKGNAWHSSGVIYGSQTAKLASDVRVSPSSMRSSLSDSLSGTSPMYDKKRTDAVHRLAFSKSSRLTLSDSSAPSVLAQPTGDVMQSYDFRKHLQGRRNKLLVKATEHERVDLISSRNRSANVDSASSYITSKPMQMTGGVSNTECSPPTNVGLCIGRDVGRESANRSPNEVLAAQATTTPIASASPRRLDGGHKLPALVKTRAIHRSDDYAKPLLNHDGEYRRLRRSNT</sequence>
<protein>
    <submittedName>
        <fullName evidence="6">Ankyrin repeat domain-containing protein 24-like</fullName>
    </submittedName>
</protein>
<name>A0ABM1EFE3_PRICU</name>
<evidence type="ECO:0000313" key="6">
    <source>
        <dbReference type="RefSeq" id="XP_014670914.1"/>
    </source>
</evidence>
<dbReference type="SUPFAM" id="SSF48403">
    <property type="entry name" value="Ankyrin repeat"/>
    <property type="match status" value="1"/>
</dbReference>
<accession>A0ABM1EFE3</accession>
<dbReference type="RefSeq" id="XP_014670914.1">
    <property type="nucleotide sequence ID" value="XM_014815428.1"/>
</dbReference>
<dbReference type="Gene3D" id="1.25.40.20">
    <property type="entry name" value="Ankyrin repeat-containing domain"/>
    <property type="match status" value="2"/>
</dbReference>
<evidence type="ECO:0000313" key="5">
    <source>
        <dbReference type="Proteomes" id="UP000695022"/>
    </source>
</evidence>
<dbReference type="InterPro" id="IPR036770">
    <property type="entry name" value="Ankyrin_rpt-contain_sf"/>
</dbReference>
<dbReference type="Proteomes" id="UP000695022">
    <property type="component" value="Unplaced"/>
</dbReference>
<dbReference type="PROSITE" id="PS50088">
    <property type="entry name" value="ANK_REPEAT"/>
    <property type="match status" value="4"/>
</dbReference>
<feature type="region of interest" description="Disordered" evidence="4">
    <location>
        <begin position="407"/>
        <end position="429"/>
    </location>
</feature>
<evidence type="ECO:0000256" key="2">
    <source>
        <dbReference type="ARBA" id="ARBA00023043"/>
    </source>
</evidence>
<gene>
    <name evidence="6" type="primary">LOC106811721</name>
</gene>